<feature type="region of interest" description="Disordered" evidence="2">
    <location>
        <begin position="352"/>
        <end position="422"/>
    </location>
</feature>
<evidence type="ECO:0000256" key="1">
    <source>
        <dbReference type="PROSITE-ProRule" id="PRU00042"/>
    </source>
</evidence>
<dbReference type="InterPro" id="IPR013087">
    <property type="entry name" value="Znf_C2H2_type"/>
</dbReference>
<dbReference type="Pfam" id="PF24537">
    <property type="entry name" value="zf-C2H2_fungi"/>
    <property type="match status" value="1"/>
</dbReference>
<keyword evidence="1" id="KW-0479">Metal-binding</keyword>
<feature type="compositionally biased region" description="Polar residues" evidence="2">
    <location>
        <begin position="229"/>
        <end position="240"/>
    </location>
</feature>
<dbReference type="RefSeq" id="XP_024324800.1">
    <property type="nucleotide sequence ID" value="XM_024467522.1"/>
</dbReference>
<dbReference type="PROSITE" id="PS00028">
    <property type="entry name" value="ZINC_FINGER_C2H2_1"/>
    <property type="match status" value="1"/>
</dbReference>
<evidence type="ECO:0000313" key="4">
    <source>
        <dbReference type="EMBL" id="OAF59517.1"/>
    </source>
</evidence>
<feature type="compositionally biased region" description="Pro residues" evidence="2">
    <location>
        <begin position="62"/>
        <end position="71"/>
    </location>
</feature>
<keyword evidence="1" id="KW-0862">Zinc</keyword>
<organism evidence="4">
    <name type="scientific">Pseudogymnoascus destructans</name>
    <dbReference type="NCBI Taxonomy" id="655981"/>
    <lineage>
        <taxon>Eukaryota</taxon>
        <taxon>Fungi</taxon>
        <taxon>Dikarya</taxon>
        <taxon>Ascomycota</taxon>
        <taxon>Pezizomycotina</taxon>
        <taxon>Leotiomycetes</taxon>
        <taxon>Thelebolales</taxon>
        <taxon>Thelebolaceae</taxon>
        <taxon>Pseudogymnoascus</taxon>
    </lineage>
</organism>
<dbReference type="AlphaFoldDB" id="A0A177ABP5"/>
<sequence length="704" mass="77062">MEIPRYASAHRLAFALPEIYIQTSNPSERKAMTIRSSPNTLGSSPPSSASPMSIPNARGDDLPPPPLPPPRYVNHEREGSGARTVDPGWEWSNSREEHGWGKPSSVKSGSSLYGSLSGYGNGIMDSVEYRRGSSASTIKSISGVDSYNSSCPKVDEGYASLSTCGSIGSTNSRHEYSIPRRPGFQSSVHEKYRTNTQTYDKSVLQKLNSRRGGDISTSPRSYGRAPFSKSFNDSVPSSPLGQKHGLSHQKPLSLPAMNPKLSPLESPISRGASGGSAPIAPSMRNGGQYGYRSPSERDDTEQSPRPYSRQTTHDFDDAFSTVSYSYQGSHYTDNESDFPMEETGFQRLHIDDGMRRSDGQPLSAAAGQKRRASSPPVDDGPPDLYRRREQASRASPAPRNHSDHGSISSSTSGPRSASLNSVPSLAASSMSTVDSYGRLSPGGRSPGAISPLGYSTDTYYPGAVSPRTMDGHDSPFSMSLAATSAPLEHPRHPHRAISDSRPIVSAHKSLDTVNQPKNDILKVQSGYVCDCCPKKPKKFDTEEALAAHESEKQYECAYCKNRFKNKNEAERHQNSLHLRRHSWSCAALAGYVDAFHTSPTAPNDADTCGYCGDEFARSGHGILGNGQEGKVPTERDWEARIQHLVDLHKFRECNHTKKFFRADHFRQHLKHSHAGTSGKWTNMLENACMRDEPLPVARINEEEE</sequence>
<gene>
    <name evidence="4" type="ORF">VC83_03884</name>
</gene>
<feature type="region of interest" description="Disordered" evidence="2">
    <location>
        <begin position="169"/>
        <end position="320"/>
    </location>
</feature>
<dbReference type="InterPro" id="IPR057026">
    <property type="entry name" value="Znf-C2H2_ascomycetes"/>
</dbReference>
<dbReference type="EMBL" id="KV441393">
    <property type="protein sequence ID" value="OAF59517.1"/>
    <property type="molecule type" value="Genomic_DNA"/>
</dbReference>
<dbReference type="GO" id="GO:0008270">
    <property type="term" value="F:zinc ion binding"/>
    <property type="evidence" value="ECO:0007669"/>
    <property type="project" value="UniProtKB-KW"/>
</dbReference>
<dbReference type="VEuPathDB" id="FungiDB:GMDG_03329"/>
<reference evidence="4" key="1">
    <citation type="submission" date="2016-03" db="EMBL/GenBank/DDBJ databases">
        <title>Updated assembly of Pseudogymnoascus destructans, the fungus causing white-nose syndrome of bats.</title>
        <authorList>
            <person name="Palmer J.M."/>
            <person name="Drees K.P."/>
            <person name="Foster J.T."/>
            <person name="Lindner D.L."/>
        </authorList>
    </citation>
    <scope>NUCLEOTIDE SEQUENCE [LARGE SCALE GENOMIC DNA]</scope>
    <source>
        <strain evidence="4">20631-21</strain>
    </source>
</reference>
<dbReference type="PROSITE" id="PS50157">
    <property type="entry name" value="ZINC_FINGER_C2H2_2"/>
    <property type="match status" value="1"/>
</dbReference>
<keyword evidence="1" id="KW-0863">Zinc-finger</keyword>
<feature type="compositionally biased region" description="Low complexity" evidence="2">
    <location>
        <begin position="43"/>
        <end position="55"/>
    </location>
</feature>
<evidence type="ECO:0000256" key="2">
    <source>
        <dbReference type="SAM" id="MobiDB-lite"/>
    </source>
</evidence>
<feature type="compositionally biased region" description="Low complexity" evidence="2">
    <location>
        <begin position="405"/>
        <end position="418"/>
    </location>
</feature>
<protein>
    <recommendedName>
        <fullName evidence="3">C2H2-type domain-containing protein</fullName>
    </recommendedName>
</protein>
<feature type="region of interest" description="Disordered" evidence="2">
    <location>
        <begin position="27"/>
        <end position="109"/>
    </location>
</feature>
<dbReference type="eggNOG" id="ENOG502RYIG">
    <property type="taxonomic scope" value="Eukaryota"/>
</dbReference>
<proteinExistence type="predicted"/>
<accession>A0A177ABP5</accession>
<dbReference type="OrthoDB" id="3524154at2759"/>
<dbReference type="GeneID" id="36286957"/>
<evidence type="ECO:0000259" key="3">
    <source>
        <dbReference type="PROSITE" id="PS50157"/>
    </source>
</evidence>
<name>A0A177ABP5_9PEZI</name>
<dbReference type="Proteomes" id="UP000077154">
    <property type="component" value="Unassembled WGS sequence"/>
</dbReference>
<feature type="domain" description="C2H2-type" evidence="3">
    <location>
        <begin position="554"/>
        <end position="582"/>
    </location>
</feature>